<evidence type="ECO:0000256" key="9">
    <source>
        <dbReference type="ARBA" id="ARBA00023326"/>
    </source>
</evidence>
<evidence type="ECO:0000256" key="3">
    <source>
        <dbReference type="ARBA" id="ARBA00012590"/>
    </source>
</evidence>
<organism evidence="11 12">
    <name type="scientific">Halobium palmae</name>
    <dbReference type="NCBI Taxonomy" id="1776492"/>
    <lineage>
        <taxon>Archaea</taxon>
        <taxon>Methanobacteriati</taxon>
        <taxon>Methanobacteriota</taxon>
        <taxon>Stenosarchaea group</taxon>
        <taxon>Halobacteria</taxon>
        <taxon>Halobacteriales</taxon>
        <taxon>Haloferacaceae</taxon>
        <taxon>Halobium</taxon>
    </lineage>
</organism>
<dbReference type="PRINTS" id="PR00134">
    <property type="entry name" value="GLHYDRLASE10"/>
</dbReference>
<evidence type="ECO:0000256" key="4">
    <source>
        <dbReference type="ARBA" id="ARBA00022651"/>
    </source>
</evidence>
<feature type="domain" description="GH10" evidence="10">
    <location>
        <begin position="1"/>
        <end position="321"/>
    </location>
</feature>
<reference evidence="11 12" key="1">
    <citation type="journal article" date="2019" name="Int. J. Syst. Evol. Microbiol.">
        <title>The Global Catalogue of Microorganisms (GCM) 10K type strain sequencing project: providing services to taxonomists for standard genome sequencing and annotation.</title>
        <authorList>
            <consortium name="The Broad Institute Genomics Platform"/>
            <consortium name="The Broad Institute Genome Sequencing Center for Infectious Disease"/>
            <person name="Wu L."/>
            <person name="Ma J."/>
        </authorList>
    </citation>
    <scope>NUCLEOTIDE SEQUENCE [LARGE SCALE GENOMIC DNA]</scope>
    <source>
        <strain evidence="11 12">NBRC 111368</strain>
    </source>
</reference>
<protein>
    <recommendedName>
        <fullName evidence="3">endo-1,4-beta-xylanase</fullName>
        <ecNumber evidence="3">3.2.1.8</ecNumber>
    </recommendedName>
</protein>
<evidence type="ECO:0000256" key="6">
    <source>
        <dbReference type="ARBA" id="ARBA00022801"/>
    </source>
</evidence>
<evidence type="ECO:0000313" key="12">
    <source>
        <dbReference type="Proteomes" id="UP001596328"/>
    </source>
</evidence>
<evidence type="ECO:0000256" key="8">
    <source>
        <dbReference type="ARBA" id="ARBA00023295"/>
    </source>
</evidence>
<accession>A0ABD5S3E5</accession>
<keyword evidence="12" id="KW-1185">Reference proteome</keyword>
<evidence type="ECO:0000313" key="11">
    <source>
        <dbReference type="EMBL" id="MFC6726126.1"/>
    </source>
</evidence>
<dbReference type="SUPFAM" id="SSF51445">
    <property type="entry name" value="(Trans)glycosidases"/>
    <property type="match status" value="1"/>
</dbReference>
<comment type="similarity">
    <text evidence="2">Belongs to the glycosyl hydrolase 10 (cellulase F) family.</text>
</comment>
<keyword evidence="8" id="KW-0326">Glycosidase</keyword>
<dbReference type="AlphaFoldDB" id="A0ABD5S3E5"/>
<dbReference type="EC" id="3.2.1.8" evidence="3"/>
<evidence type="ECO:0000256" key="7">
    <source>
        <dbReference type="ARBA" id="ARBA00023277"/>
    </source>
</evidence>
<dbReference type="Proteomes" id="UP001596328">
    <property type="component" value="Unassembled WGS sequence"/>
</dbReference>
<keyword evidence="4" id="KW-0858">Xylan degradation</keyword>
<comment type="catalytic activity">
    <reaction evidence="1">
        <text>Endohydrolysis of (1-&gt;4)-beta-D-xylosidic linkages in xylans.</text>
        <dbReference type="EC" id="3.2.1.8"/>
    </reaction>
</comment>
<dbReference type="GO" id="GO:0045493">
    <property type="term" value="P:xylan catabolic process"/>
    <property type="evidence" value="ECO:0007669"/>
    <property type="project" value="UniProtKB-KW"/>
</dbReference>
<evidence type="ECO:0000259" key="10">
    <source>
        <dbReference type="PROSITE" id="PS51760"/>
    </source>
</evidence>
<dbReference type="Pfam" id="PF00331">
    <property type="entry name" value="Glyco_hydro_10"/>
    <property type="match status" value="1"/>
</dbReference>
<keyword evidence="7" id="KW-0119">Carbohydrate metabolism</keyword>
<dbReference type="PROSITE" id="PS51760">
    <property type="entry name" value="GH10_2"/>
    <property type="match status" value="1"/>
</dbReference>
<dbReference type="PANTHER" id="PTHR31490">
    <property type="entry name" value="GLYCOSYL HYDROLASE"/>
    <property type="match status" value="1"/>
</dbReference>
<dbReference type="SMART" id="SM00633">
    <property type="entry name" value="Glyco_10"/>
    <property type="match status" value="1"/>
</dbReference>
<keyword evidence="6" id="KW-0378">Hydrolase</keyword>
<evidence type="ECO:0000256" key="2">
    <source>
        <dbReference type="ARBA" id="ARBA00007495"/>
    </source>
</evidence>
<evidence type="ECO:0000256" key="5">
    <source>
        <dbReference type="ARBA" id="ARBA00022729"/>
    </source>
</evidence>
<dbReference type="InterPro" id="IPR001000">
    <property type="entry name" value="GH10_dom"/>
</dbReference>
<gene>
    <name evidence="11" type="ORF">ACFQE1_17505</name>
</gene>
<keyword evidence="9" id="KW-0624">Polysaccharide degradation</keyword>
<dbReference type="Gene3D" id="3.20.20.80">
    <property type="entry name" value="Glycosidases"/>
    <property type="match status" value="1"/>
</dbReference>
<keyword evidence="5" id="KW-0732">Signal</keyword>
<dbReference type="InterPro" id="IPR044846">
    <property type="entry name" value="GH10"/>
</dbReference>
<sequence length="324" mass="36777">MPSDRTLREVAESRGFDVGAAVDADSLRRDASYRTRLAEEFSALTPENALKMGPLRPTPDTYDFRDADAIVNFGRANDTTVRGHALVWHNQTPDWFQSWDYTDDQLRTFLREHVHTVVGRYRRTVDAWDVVNEAVADDGTMRETVWYDAMGEAYVDRAFEWANEVNPDADLYYNDYGADAVNGKSDAVYDLLDRLLDRGVPVDGVGLQLHALGEWPDPASIAENVRRFQELGLDVQITEMDVAFPAGEAPDDALERQAEYYRDVVDVCLETGVDTLVTWGVRDADSWLRSFRDFSERFTGDPLLFDDRNRPKPAYRAVSEALSE</sequence>
<dbReference type="EMBL" id="JBHSWU010000906">
    <property type="protein sequence ID" value="MFC6726126.1"/>
    <property type="molecule type" value="Genomic_DNA"/>
</dbReference>
<proteinExistence type="inferred from homology"/>
<dbReference type="InterPro" id="IPR017853">
    <property type="entry name" value="GH"/>
</dbReference>
<name>A0ABD5S3E5_9EURY</name>
<comment type="caution">
    <text evidence="11">The sequence shown here is derived from an EMBL/GenBank/DDBJ whole genome shotgun (WGS) entry which is preliminary data.</text>
</comment>
<dbReference type="GO" id="GO:0031176">
    <property type="term" value="F:endo-1,4-beta-xylanase activity"/>
    <property type="evidence" value="ECO:0007669"/>
    <property type="project" value="UniProtKB-EC"/>
</dbReference>
<evidence type="ECO:0000256" key="1">
    <source>
        <dbReference type="ARBA" id="ARBA00000681"/>
    </source>
</evidence>
<dbReference type="PANTHER" id="PTHR31490:SF88">
    <property type="entry name" value="BETA-XYLANASE"/>
    <property type="match status" value="1"/>
</dbReference>